<organism evidence="2 3">
    <name type="scientific">Botryotinia fuckeliana (strain T4)</name>
    <name type="common">Noble rot fungus</name>
    <name type="synonym">Botrytis cinerea</name>
    <dbReference type="NCBI Taxonomy" id="999810"/>
    <lineage>
        <taxon>Eukaryota</taxon>
        <taxon>Fungi</taxon>
        <taxon>Dikarya</taxon>
        <taxon>Ascomycota</taxon>
        <taxon>Pezizomycotina</taxon>
        <taxon>Leotiomycetes</taxon>
        <taxon>Helotiales</taxon>
        <taxon>Sclerotiniaceae</taxon>
        <taxon>Botrytis</taxon>
    </lineage>
</organism>
<dbReference type="EMBL" id="FQ790271">
    <property type="protein sequence ID" value="CCD44560.1"/>
    <property type="molecule type" value="Genomic_DNA"/>
</dbReference>
<dbReference type="HOGENOM" id="CLU_1970195_0_0_1"/>
<accession>G2XVP0</accession>
<name>G2XVP0_BOTF4</name>
<dbReference type="Proteomes" id="UP000008177">
    <property type="component" value="Unplaced contigs"/>
</dbReference>
<dbReference type="AlphaFoldDB" id="G2XVP0"/>
<evidence type="ECO:0000313" key="3">
    <source>
        <dbReference type="Proteomes" id="UP000008177"/>
    </source>
</evidence>
<proteinExistence type="predicted"/>
<gene>
    <name evidence="2" type="ORF">BofuT4_P054610.1</name>
</gene>
<protein>
    <submittedName>
        <fullName evidence="2">Uncharacterized protein</fullName>
    </submittedName>
</protein>
<evidence type="ECO:0000256" key="1">
    <source>
        <dbReference type="SAM" id="Phobius"/>
    </source>
</evidence>
<feature type="transmembrane region" description="Helical" evidence="1">
    <location>
        <begin position="62"/>
        <end position="83"/>
    </location>
</feature>
<keyword evidence="1" id="KW-0812">Transmembrane</keyword>
<keyword evidence="1" id="KW-0472">Membrane</keyword>
<reference evidence="3" key="1">
    <citation type="journal article" date="2011" name="PLoS Genet.">
        <title>Genomic analysis of the necrotrophic fungal pathogens Sclerotinia sclerotiorum and Botrytis cinerea.</title>
        <authorList>
            <person name="Amselem J."/>
            <person name="Cuomo C.A."/>
            <person name="van Kan J.A."/>
            <person name="Viaud M."/>
            <person name="Benito E.P."/>
            <person name="Couloux A."/>
            <person name="Coutinho P.M."/>
            <person name="de Vries R.P."/>
            <person name="Dyer P.S."/>
            <person name="Fillinger S."/>
            <person name="Fournier E."/>
            <person name="Gout L."/>
            <person name="Hahn M."/>
            <person name="Kohn L."/>
            <person name="Lapalu N."/>
            <person name="Plummer K.M."/>
            <person name="Pradier J.M."/>
            <person name="Quevillon E."/>
            <person name="Sharon A."/>
            <person name="Simon A."/>
            <person name="ten Have A."/>
            <person name="Tudzynski B."/>
            <person name="Tudzynski P."/>
            <person name="Wincker P."/>
            <person name="Andrew M."/>
            <person name="Anthouard V."/>
            <person name="Beever R.E."/>
            <person name="Beffa R."/>
            <person name="Benoit I."/>
            <person name="Bouzid O."/>
            <person name="Brault B."/>
            <person name="Chen Z."/>
            <person name="Choquer M."/>
            <person name="Collemare J."/>
            <person name="Cotton P."/>
            <person name="Danchin E.G."/>
            <person name="Da Silva C."/>
            <person name="Gautier A."/>
            <person name="Giraud C."/>
            <person name="Giraud T."/>
            <person name="Gonzalez C."/>
            <person name="Grossetete S."/>
            <person name="Guldener U."/>
            <person name="Henrissat B."/>
            <person name="Howlett B.J."/>
            <person name="Kodira C."/>
            <person name="Kretschmer M."/>
            <person name="Lappartient A."/>
            <person name="Leroch M."/>
            <person name="Levis C."/>
            <person name="Mauceli E."/>
            <person name="Neuveglise C."/>
            <person name="Oeser B."/>
            <person name="Pearson M."/>
            <person name="Poulain J."/>
            <person name="Poussereau N."/>
            <person name="Quesneville H."/>
            <person name="Rascle C."/>
            <person name="Schumacher J."/>
            <person name="Segurens B."/>
            <person name="Sexton A."/>
            <person name="Silva E."/>
            <person name="Sirven C."/>
            <person name="Soanes D.M."/>
            <person name="Talbot N.J."/>
            <person name="Templeton M."/>
            <person name="Yandava C."/>
            <person name="Yarden O."/>
            <person name="Zeng Q."/>
            <person name="Rollins J.A."/>
            <person name="Lebrun M.H."/>
            <person name="Dickman M."/>
        </authorList>
    </citation>
    <scope>NUCLEOTIDE SEQUENCE [LARGE SCALE GENOMIC DNA]</scope>
    <source>
        <strain evidence="3">T4</strain>
    </source>
</reference>
<sequence>MIEENVKRHENHKEDESDFEAVFGCKVGKIFSLKRIGTTTDSAVAQRADYFSGPGAGFTSKLFLSPSLLSGIYTFIFASFLIFTSLTSFRGVAAYTVVLGAIWRLQHLSNEEVGMVSSANDHKKKRP</sequence>
<keyword evidence="1" id="KW-1133">Transmembrane helix</keyword>
<evidence type="ECO:0000313" key="2">
    <source>
        <dbReference type="EMBL" id="CCD44560.1"/>
    </source>
</evidence>
<dbReference type="InParanoid" id="G2XVP0"/>